<sequence length="170" mass="19605">MEVEGISKDSSTAIKKALIIFDNTYRLVYNNSQEKNEVDKKAMDEAKPLLIENFEIVKYKIDKSKKINILPLSYSLITNQSGKHLSLNLFIINTSNDKIVNFRANENFSFSNNPYSFSDTLEMKDIGMENLSPNEGVIYSYEQNITDQPEEYFNNLKLKDININLSELEI</sequence>
<dbReference type="AlphaFoldDB" id="A0A0R2HTF3"/>
<dbReference type="PATRIC" id="fig|1449336.4.peg.2467"/>
<dbReference type="EMBL" id="JQBS01000035">
    <property type="protein sequence ID" value="KRN54838.1"/>
    <property type="molecule type" value="Genomic_DNA"/>
</dbReference>
<gene>
    <name evidence="1" type="ORF">IV74_GL002429</name>
</gene>
<name>A0A0R2HTF3_CARDV</name>
<keyword evidence="2" id="KW-1185">Reference proteome</keyword>
<evidence type="ECO:0000313" key="1">
    <source>
        <dbReference type="EMBL" id="KRN54838.1"/>
    </source>
</evidence>
<evidence type="ECO:0000313" key="2">
    <source>
        <dbReference type="Proteomes" id="UP000051658"/>
    </source>
</evidence>
<accession>A0A0R2HTF3</accession>
<comment type="caution">
    <text evidence="1">The sequence shown here is derived from an EMBL/GenBank/DDBJ whole genome shotgun (WGS) entry which is preliminary data.</text>
</comment>
<reference evidence="1 2" key="1">
    <citation type="journal article" date="2015" name="Genome Announc.">
        <title>Expanding the biotechnology potential of lactobacilli through comparative genomics of 213 strains and associated genera.</title>
        <authorList>
            <person name="Sun Z."/>
            <person name="Harris H.M."/>
            <person name="McCann A."/>
            <person name="Guo C."/>
            <person name="Argimon S."/>
            <person name="Zhang W."/>
            <person name="Yang X."/>
            <person name="Jeffery I.B."/>
            <person name="Cooney J.C."/>
            <person name="Kagawa T.F."/>
            <person name="Liu W."/>
            <person name="Song Y."/>
            <person name="Salvetti E."/>
            <person name="Wrobel A."/>
            <person name="Rasinkangas P."/>
            <person name="Parkhill J."/>
            <person name="Rea M.C."/>
            <person name="O'Sullivan O."/>
            <person name="Ritari J."/>
            <person name="Douillard F.P."/>
            <person name="Paul Ross R."/>
            <person name="Yang R."/>
            <person name="Briner A.E."/>
            <person name="Felis G.E."/>
            <person name="de Vos W.M."/>
            <person name="Barrangou R."/>
            <person name="Klaenhammer T.R."/>
            <person name="Caufield P.W."/>
            <person name="Cui Y."/>
            <person name="Zhang H."/>
            <person name="O'Toole P.W."/>
        </authorList>
    </citation>
    <scope>NUCLEOTIDE SEQUENCE [LARGE SCALE GENOMIC DNA]</scope>
    <source>
        <strain evidence="1 2">DSM 20623</strain>
    </source>
</reference>
<dbReference type="Proteomes" id="UP000051658">
    <property type="component" value="Unassembled WGS sequence"/>
</dbReference>
<protein>
    <submittedName>
        <fullName evidence="1">Uncharacterized protein</fullName>
    </submittedName>
</protein>
<proteinExistence type="predicted"/>
<organism evidence="1 2">
    <name type="scientific">Carnobacterium divergens DSM 20623</name>
    <dbReference type="NCBI Taxonomy" id="1449336"/>
    <lineage>
        <taxon>Bacteria</taxon>
        <taxon>Bacillati</taxon>
        <taxon>Bacillota</taxon>
        <taxon>Bacilli</taxon>
        <taxon>Lactobacillales</taxon>
        <taxon>Carnobacteriaceae</taxon>
        <taxon>Carnobacterium</taxon>
    </lineage>
</organism>